<dbReference type="PANTHER" id="PTHR40036">
    <property type="entry name" value="MACROCIN O-METHYLTRANSFERASE"/>
    <property type="match status" value="1"/>
</dbReference>
<comment type="caution">
    <text evidence="1">The sequence shown here is derived from an EMBL/GenBank/DDBJ whole genome shotgun (WGS) entry which is preliminary data.</text>
</comment>
<keyword evidence="2" id="KW-1185">Reference proteome</keyword>
<evidence type="ECO:0000313" key="2">
    <source>
        <dbReference type="Proteomes" id="UP001430065"/>
    </source>
</evidence>
<reference evidence="1 2" key="1">
    <citation type="submission" date="2020-10" db="EMBL/GenBank/DDBJ databases">
        <title>Phylogeny of dyella-like bacteria.</title>
        <authorList>
            <person name="Fu J."/>
        </authorList>
    </citation>
    <scope>NUCLEOTIDE SEQUENCE [LARGE SCALE GENOMIC DNA]</scope>
    <source>
        <strain evidence="1 2">THG-B117</strain>
    </source>
</reference>
<dbReference type="InterPro" id="IPR008884">
    <property type="entry name" value="TylF_MeTrfase"/>
</dbReference>
<sequence length="254" mass="28290">MMITPTRLGRAVKWLIAGNPAQRRRVRQELARAAAAAFGDFPISEDHKLWRDDKAFLDDFNRMSPENPYSQDRKWTLREYVKLNNALPGDLAECGCYVGTSAFFIAQASTHGKLYLFDSFQGLSAPDATDLNVAESVMPWSEGGGDLTASEATVRHNLARYDSVVVLPGWIPERFAEVADRQFRLVHIDVDLYQPTRDSLNFFYPRLVNGGVIVMDDYGFKTCPGATRAADELAASEGLEVLHLATGQGVIMKR</sequence>
<dbReference type="Proteomes" id="UP001430065">
    <property type="component" value="Unassembled WGS sequence"/>
</dbReference>
<dbReference type="SUPFAM" id="SSF53335">
    <property type="entry name" value="S-adenosyl-L-methionine-dependent methyltransferases"/>
    <property type="match status" value="1"/>
</dbReference>
<dbReference type="EMBL" id="JADIKC010000003">
    <property type="protein sequence ID" value="MBM7120585.1"/>
    <property type="molecule type" value="Genomic_DNA"/>
</dbReference>
<evidence type="ECO:0000313" key="1">
    <source>
        <dbReference type="EMBL" id="MBM7120585.1"/>
    </source>
</evidence>
<dbReference type="InterPro" id="IPR029063">
    <property type="entry name" value="SAM-dependent_MTases_sf"/>
</dbReference>
<dbReference type="GO" id="GO:0008168">
    <property type="term" value="F:methyltransferase activity"/>
    <property type="evidence" value="ECO:0007669"/>
    <property type="project" value="UniProtKB-KW"/>
</dbReference>
<organism evidence="1 2">
    <name type="scientific">Dyella kyungheensis</name>
    <dbReference type="NCBI Taxonomy" id="1242174"/>
    <lineage>
        <taxon>Bacteria</taxon>
        <taxon>Pseudomonadati</taxon>
        <taxon>Pseudomonadota</taxon>
        <taxon>Gammaproteobacteria</taxon>
        <taxon>Lysobacterales</taxon>
        <taxon>Rhodanobacteraceae</taxon>
        <taxon>Dyella</taxon>
    </lineage>
</organism>
<dbReference type="Pfam" id="PF05711">
    <property type="entry name" value="TylF"/>
    <property type="match status" value="1"/>
</dbReference>
<dbReference type="Gene3D" id="3.40.50.150">
    <property type="entry name" value="Vaccinia Virus protein VP39"/>
    <property type="match status" value="1"/>
</dbReference>
<protein>
    <submittedName>
        <fullName evidence="1">Class I SAM-dependent methyltransferase</fullName>
    </submittedName>
</protein>
<keyword evidence="1" id="KW-0489">Methyltransferase</keyword>
<keyword evidence="1" id="KW-0808">Transferase</keyword>
<gene>
    <name evidence="1" type="ORF">ISP20_05350</name>
</gene>
<accession>A0ABS2JNH3</accession>
<dbReference type="GO" id="GO:0032259">
    <property type="term" value="P:methylation"/>
    <property type="evidence" value="ECO:0007669"/>
    <property type="project" value="UniProtKB-KW"/>
</dbReference>
<dbReference type="RefSeq" id="WP_204635056.1">
    <property type="nucleotide sequence ID" value="NZ_JADIKC010000003.1"/>
</dbReference>
<dbReference type="PANTHER" id="PTHR40036:SF1">
    <property type="entry name" value="MACROCIN O-METHYLTRANSFERASE"/>
    <property type="match status" value="1"/>
</dbReference>
<name>A0ABS2JNH3_9GAMM</name>
<proteinExistence type="predicted"/>